<organism evidence="2 3">
    <name type="scientific">Robiginitalea aurantiaca</name>
    <dbReference type="NCBI Taxonomy" id="3056915"/>
    <lineage>
        <taxon>Bacteria</taxon>
        <taxon>Pseudomonadati</taxon>
        <taxon>Bacteroidota</taxon>
        <taxon>Flavobacteriia</taxon>
        <taxon>Flavobacteriales</taxon>
        <taxon>Flavobacteriaceae</taxon>
        <taxon>Robiginitalea</taxon>
    </lineage>
</organism>
<feature type="domain" description="Metallo-beta-lactamase" evidence="1">
    <location>
        <begin position="39"/>
        <end position="265"/>
    </location>
</feature>
<dbReference type="Gene3D" id="3.60.15.10">
    <property type="entry name" value="Ribonuclease Z/Hydroxyacylglutathione hydrolase-like"/>
    <property type="match status" value="1"/>
</dbReference>
<dbReference type="Proteomes" id="UP001174839">
    <property type="component" value="Unassembled WGS sequence"/>
</dbReference>
<name>A0ABT7WCD3_9FLAO</name>
<protein>
    <submittedName>
        <fullName evidence="2">MBL fold metallo-hydrolase</fullName>
    </submittedName>
</protein>
<dbReference type="PANTHER" id="PTHR43546:SF3">
    <property type="entry name" value="UPF0173 METAL-DEPENDENT HYDROLASE MJ1163"/>
    <property type="match status" value="1"/>
</dbReference>
<dbReference type="InterPro" id="IPR001279">
    <property type="entry name" value="Metallo-B-lactamas"/>
</dbReference>
<dbReference type="InterPro" id="IPR036866">
    <property type="entry name" value="RibonucZ/Hydroxyglut_hydro"/>
</dbReference>
<proteinExistence type="predicted"/>
<dbReference type="InterPro" id="IPR050114">
    <property type="entry name" value="UPF0173_UPF0282_UlaG_hydrolase"/>
</dbReference>
<dbReference type="EMBL" id="JAUDUY010000001">
    <property type="protein sequence ID" value="MDM9630489.1"/>
    <property type="molecule type" value="Genomic_DNA"/>
</dbReference>
<dbReference type="CDD" id="cd06262">
    <property type="entry name" value="metallo-hydrolase-like_MBL-fold"/>
    <property type="match status" value="1"/>
</dbReference>
<dbReference type="SMART" id="SM00849">
    <property type="entry name" value="Lactamase_B"/>
    <property type="match status" value="1"/>
</dbReference>
<evidence type="ECO:0000313" key="3">
    <source>
        <dbReference type="Proteomes" id="UP001174839"/>
    </source>
</evidence>
<dbReference type="Pfam" id="PF13483">
    <property type="entry name" value="Lactamase_B_3"/>
    <property type="match status" value="1"/>
</dbReference>
<evidence type="ECO:0000313" key="2">
    <source>
        <dbReference type="EMBL" id="MDM9630489.1"/>
    </source>
</evidence>
<keyword evidence="3" id="KW-1185">Reference proteome</keyword>
<evidence type="ECO:0000259" key="1">
    <source>
        <dbReference type="SMART" id="SM00849"/>
    </source>
</evidence>
<accession>A0ABT7WCD3</accession>
<comment type="caution">
    <text evidence="2">The sequence shown here is derived from an EMBL/GenBank/DDBJ whole genome shotgun (WGS) entry which is preliminary data.</text>
</comment>
<reference evidence="2" key="1">
    <citation type="submission" date="2023-06" db="EMBL/GenBank/DDBJ databases">
        <title>Robiginitalea aurantiacus sp. nov. and Algoriphagus sediminis sp. nov., isolated from coastal sediment.</title>
        <authorList>
            <person name="Zhou Z.Y."/>
            <person name="An J."/>
            <person name="Jia Y.W."/>
            <person name="Du Z.J."/>
        </authorList>
    </citation>
    <scope>NUCLEOTIDE SEQUENCE</scope>
    <source>
        <strain evidence="2">M39</strain>
    </source>
</reference>
<sequence length="313" mass="35032">MRITPKPFPTLSIFILLFAFLGGLAVQAQESPIKLTYLGTAGWKINDGNLTILVDPYISRVKLGTGPGIHPDDTRATVARSDYFVSDTLSIDSLITRADYIMVHHAHFDHLSDVPYIAKKTGAKVIGTETTCNILRGYGIPDEQLYPVRGGEDYQFENFSVRVIPSIHSALNNKHYLDSRTYTEVPETPLRVSEFIEGGSLMFLLRMANHKVLTMGSMNFVERELEGIKPDILLAGVNQSQLGLYNYNERLLRVTSNPKVIIPTHWDNFRLPYGFSQQASVDLKLVPFKEDVGRLSPDTEVIIPTHLGTITIK</sequence>
<gene>
    <name evidence="2" type="ORF">QU605_03360</name>
</gene>
<dbReference type="PANTHER" id="PTHR43546">
    <property type="entry name" value="UPF0173 METAL-DEPENDENT HYDROLASE MJ1163-RELATED"/>
    <property type="match status" value="1"/>
</dbReference>
<dbReference type="RefSeq" id="WP_289723843.1">
    <property type="nucleotide sequence ID" value="NZ_JAUDUY010000001.1"/>
</dbReference>
<dbReference type="SUPFAM" id="SSF56281">
    <property type="entry name" value="Metallo-hydrolase/oxidoreductase"/>
    <property type="match status" value="1"/>
</dbReference>